<dbReference type="NCBIfam" id="TIGR01179">
    <property type="entry name" value="galE"/>
    <property type="match status" value="1"/>
</dbReference>
<evidence type="ECO:0000256" key="5">
    <source>
        <dbReference type="ARBA" id="ARBA00013189"/>
    </source>
</evidence>
<dbReference type="InterPro" id="IPR005886">
    <property type="entry name" value="UDP_G4E"/>
</dbReference>
<accession>A0A212L2W4</accession>
<dbReference type="PANTHER" id="PTHR43725:SF53">
    <property type="entry name" value="UDP-ARABINOSE 4-EPIMERASE 1"/>
    <property type="match status" value="1"/>
</dbReference>
<comment type="subunit">
    <text evidence="10">Homodimer.</text>
</comment>
<organism evidence="12">
    <name type="scientific">uncultured Desulfovibrio sp</name>
    <dbReference type="NCBI Taxonomy" id="167968"/>
    <lineage>
        <taxon>Bacteria</taxon>
        <taxon>Pseudomonadati</taxon>
        <taxon>Thermodesulfobacteriota</taxon>
        <taxon>Desulfovibrionia</taxon>
        <taxon>Desulfovibrionales</taxon>
        <taxon>Desulfovibrionaceae</taxon>
        <taxon>Desulfovibrio</taxon>
        <taxon>environmental samples</taxon>
    </lineage>
</organism>
<dbReference type="Gene3D" id="3.90.25.10">
    <property type="entry name" value="UDP-galactose 4-epimerase, domain 1"/>
    <property type="match status" value="1"/>
</dbReference>
<evidence type="ECO:0000256" key="9">
    <source>
        <dbReference type="ARBA" id="ARBA00023277"/>
    </source>
</evidence>
<dbReference type="CDD" id="cd05247">
    <property type="entry name" value="UDP_G4E_1_SDR_e"/>
    <property type="match status" value="1"/>
</dbReference>
<dbReference type="UniPathway" id="UPA00214"/>
<evidence type="ECO:0000256" key="6">
    <source>
        <dbReference type="ARBA" id="ARBA00018569"/>
    </source>
</evidence>
<gene>
    <name evidence="12" type="primary">galE</name>
    <name evidence="12" type="ORF">KL86DES1_20243</name>
</gene>
<dbReference type="GO" id="GO:0033499">
    <property type="term" value="P:galactose catabolic process via UDP-galactose, Leloir pathway"/>
    <property type="evidence" value="ECO:0007669"/>
    <property type="project" value="TreeGrafter"/>
</dbReference>
<dbReference type="Gene3D" id="3.40.50.720">
    <property type="entry name" value="NAD(P)-binding Rossmann-like Domain"/>
    <property type="match status" value="1"/>
</dbReference>
<comment type="similarity">
    <text evidence="4 10">Belongs to the NAD(P)-dependent epimerase/dehydratase family.</text>
</comment>
<comment type="cofactor">
    <cofactor evidence="2 10">
        <name>NAD(+)</name>
        <dbReference type="ChEBI" id="CHEBI:57540"/>
    </cofactor>
</comment>
<dbReference type="PANTHER" id="PTHR43725">
    <property type="entry name" value="UDP-GLUCOSE 4-EPIMERASE"/>
    <property type="match status" value="1"/>
</dbReference>
<dbReference type="GO" id="GO:0003978">
    <property type="term" value="F:UDP-glucose 4-epimerase activity"/>
    <property type="evidence" value="ECO:0007669"/>
    <property type="project" value="UniProtKB-UniRule"/>
</dbReference>
<dbReference type="AlphaFoldDB" id="A0A212L2W4"/>
<dbReference type="RefSeq" id="WP_179979942.1">
    <property type="nucleotide sequence ID" value="NZ_LT608333.1"/>
</dbReference>
<name>A0A212L2W4_9BACT</name>
<proteinExistence type="inferred from homology"/>
<dbReference type="InterPro" id="IPR001509">
    <property type="entry name" value="Epimerase_deHydtase"/>
</dbReference>
<comment type="catalytic activity">
    <reaction evidence="1 10">
        <text>UDP-alpha-D-glucose = UDP-alpha-D-galactose</text>
        <dbReference type="Rhea" id="RHEA:22168"/>
        <dbReference type="ChEBI" id="CHEBI:58885"/>
        <dbReference type="ChEBI" id="CHEBI:66914"/>
        <dbReference type="EC" id="5.1.3.2"/>
    </reaction>
</comment>
<evidence type="ECO:0000256" key="8">
    <source>
        <dbReference type="ARBA" id="ARBA00023235"/>
    </source>
</evidence>
<keyword evidence="7 10" id="KW-0520">NAD</keyword>
<reference evidence="12" key="1">
    <citation type="submission" date="2016-08" db="EMBL/GenBank/DDBJ databases">
        <authorList>
            <person name="Seilhamer J.J."/>
        </authorList>
    </citation>
    <scope>NUCLEOTIDE SEQUENCE</scope>
    <source>
        <strain evidence="12">86-1</strain>
    </source>
</reference>
<evidence type="ECO:0000256" key="3">
    <source>
        <dbReference type="ARBA" id="ARBA00004947"/>
    </source>
</evidence>
<keyword evidence="9 10" id="KW-0119">Carbohydrate metabolism</keyword>
<comment type="pathway">
    <text evidence="3 10">Carbohydrate metabolism; galactose metabolism.</text>
</comment>
<dbReference type="EC" id="5.1.3.2" evidence="5 10"/>
<feature type="domain" description="NAD-dependent epimerase/dehydratase" evidence="11">
    <location>
        <begin position="3"/>
        <end position="252"/>
    </location>
</feature>
<evidence type="ECO:0000256" key="7">
    <source>
        <dbReference type="ARBA" id="ARBA00023027"/>
    </source>
</evidence>
<keyword evidence="8 10" id="KW-0413">Isomerase</keyword>
<evidence type="ECO:0000259" key="11">
    <source>
        <dbReference type="Pfam" id="PF01370"/>
    </source>
</evidence>
<dbReference type="Pfam" id="PF01370">
    <property type="entry name" value="Epimerase"/>
    <property type="match status" value="1"/>
</dbReference>
<sequence>MSILVCGGAGYIGSHNVRALLARGEDVVVVDNFLTGHRASLPDGVSLYEGDIRDEALLDQVFSSNRVDAVLHFAASSLVGESMEQPLKYFHNNVHGMQTLLEAMVRNRVDKIVFSSSAAVYGEQESVPIDEDAPLHPTNPYGESKLIMERMMHWVGKAHGIRFVSLRYFNVGGAWPGGAIGEAHNPESHLIPLILQVPLGRRDVVTIFGNDYPTPDGTCIRDYLDVMDLADAHMRALDYLRTGGGSEICNLGNGKGFSVREMVAAACRVTGYDIGVTVATRRYGDPARLVASADRAREILGWRARAGIDQIIASAWEWHKTHPDGFSS</sequence>
<dbReference type="SUPFAM" id="SSF51735">
    <property type="entry name" value="NAD(P)-binding Rossmann-fold domains"/>
    <property type="match status" value="1"/>
</dbReference>
<dbReference type="InterPro" id="IPR036291">
    <property type="entry name" value="NAD(P)-bd_dom_sf"/>
</dbReference>
<evidence type="ECO:0000256" key="4">
    <source>
        <dbReference type="ARBA" id="ARBA00007637"/>
    </source>
</evidence>
<dbReference type="EMBL" id="FMJC01000002">
    <property type="protein sequence ID" value="SCM71856.1"/>
    <property type="molecule type" value="Genomic_DNA"/>
</dbReference>
<evidence type="ECO:0000256" key="2">
    <source>
        <dbReference type="ARBA" id="ARBA00001911"/>
    </source>
</evidence>
<evidence type="ECO:0000313" key="12">
    <source>
        <dbReference type="EMBL" id="SCM71856.1"/>
    </source>
</evidence>
<protein>
    <recommendedName>
        <fullName evidence="6 10">UDP-glucose 4-epimerase</fullName>
        <ecNumber evidence="5 10">5.1.3.2</ecNumber>
    </recommendedName>
</protein>
<evidence type="ECO:0000256" key="1">
    <source>
        <dbReference type="ARBA" id="ARBA00000083"/>
    </source>
</evidence>
<evidence type="ECO:0000256" key="10">
    <source>
        <dbReference type="RuleBase" id="RU366046"/>
    </source>
</evidence>